<feature type="signal peptide" evidence="2">
    <location>
        <begin position="1"/>
        <end position="21"/>
    </location>
</feature>
<evidence type="ECO:0000256" key="1">
    <source>
        <dbReference type="SAM" id="MobiDB-lite"/>
    </source>
</evidence>
<feature type="region of interest" description="Disordered" evidence="1">
    <location>
        <begin position="71"/>
        <end position="110"/>
    </location>
</feature>
<organism evidence="3 4">
    <name type="scientific">Bacillus weihaiensis</name>
    <dbReference type="NCBI Taxonomy" id="1547283"/>
    <lineage>
        <taxon>Bacteria</taxon>
        <taxon>Bacillati</taxon>
        <taxon>Bacillota</taxon>
        <taxon>Bacilli</taxon>
        <taxon>Bacillales</taxon>
        <taxon>Bacillaceae</taxon>
        <taxon>Bacillus</taxon>
    </lineage>
</organism>
<dbReference type="RefSeq" id="WP_072579169.1">
    <property type="nucleotide sequence ID" value="NZ_CP016020.1"/>
</dbReference>
<proteinExistence type="predicted"/>
<dbReference type="EMBL" id="CP016020">
    <property type="protein sequence ID" value="APH04378.1"/>
    <property type="molecule type" value="Genomic_DNA"/>
</dbReference>
<protein>
    <recommendedName>
        <fullName evidence="5">Aminodeoxychorismate lyase</fullName>
    </recommendedName>
</protein>
<evidence type="ECO:0008006" key="5">
    <source>
        <dbReference type="Google" id="ProtNLM"/>
    </source>
</evidence>
<name>A0A1L3MPW2_9BACI</name>
<feature type="compositionally biased region" description="Basic and acidic residues" evidence="1">
    <location>
        <begin position="79"/>
        <end position="110"/>
    </location>
</feature>
<reference evidence="3 4" key="1">
    <citation type="journal article" date="2016" name="Sci. Rep.">
        <title>Complete genome sequence and transcriptomic analysis of a novel marine strain Bacillus weihaiensis reveals the mechanism of brown algae degradation.</title>
        <authorList>
            <person name="Zhu Y."/>
            <person name="Chen P."/>
            <person name="Bao Y."/>
            <person name="Men Y."/>
            <person name="Zeng Y."/>
            <person name="Yang J."/>
            <person name="Sun J."/>
            <person name="Sun Y."/>
        </authorList>
    </citation>
    <scope>NUCLEOTIDE SEQUENCE [LARGE SCALE GENOMIC DNA]</scope>
    <source>
        <strain evidence="3 4">Alg07</strain>
    </source>
</reference>
<keyword evidence="2" id="KW-0732">Signal</keyword>
<feature type="region of interest" description="Disordered" evidence="1">
    <location>
        <begin position="27"/>
        <end position="46"/>
    </location>
</feature>
<feature type="compositionally biased region" description="Basic and acidic residues" evidence="1">
    <location>
        <begin position="34"/>
        <end position="46"/>
    </location>
</feature>
<dbReference type="Proteomes" id="UP000181936">
    <property type="component" value="Chromosome"/>
</dbReference>
<dbReference type="Gene3D" id="3.30.1490.480">
    <property type="entry name" value="Endolytic murein transglycosylase"/>
    <property type="match status" value="1"/>
</dbReference>
<dbReference type="OrthoDB" id="2138957at2"/>
<accession>A0A1L3MPW2</accession>
<feature type="chain" id="PRO_5038435532" description="Aminodeoxychorismate lyase" evidence="2">
    <location>
        <begin position="22"/>
        <end position="177"/>
    </location>
</feature>
<evidence type="ECO:0000313" key="3">
    <source>
        <dbReference type="EMBL" id="APH04378.1"/>
    </source>
</evidence>
<dbReference type="AlphaFoldDB" id="A0A1L3MPW2"/>
<sequence>MSKTGFRAFAAGMIVSTSVLGATYLFSNNQESSSPKEKQEISKDDVEAYLSNNGEIPIKTEEYEQLLAAKNASVQGETKAPETEQKTEEIEKTEETPKAEEPKEEKKEETVTYKVTIKEGMTTSEVSDQLEQNGIIESSGEFDQFLIKNEYHTRVQLGTFEVKKGMTFEQLADAFTR</sequence>
<dbReference type="KEGG" id="bwh:A9C19_06245"/>
<evidence type="ECO:0000256" key="2">
    <source>
        <dbReference type="SAM" id="SignalP"/>
    </source>
</evidence>
<keyword evidence="4" id="KW-1185">Reference proteome</keyword>
<gene>
    <name evidence="3" type="ORF">A9C19_06245</name>
</gene>
<dbReference type="STRING" id="1547283.A9C19_06245"/>
<evidence type="ECO:0000313" key="4">
    <source>
        <dbReference type="Proteomes" id="UP000181936"/>
    </source>
</evidence>